<protein>
    <submittedName>
        <fullName evidence="9">Permease for cytosine/purine, uracil, thiamine, allantoin</fullName>
    </submittedName>
</protein>
<dbReference type="AlphaFoldDB" id="M2XTC6"/>
<dbReference type="PANTHER" id="PTHR30569:SF0">
    <property type="entry name" value="CYTOSINE PERMEASE"/>
    <property type="match status" value="1"/>
</dbReference>
<feature type="transmembrane region" description="Helical" evidence="8">
    <location>
        <begin position="232"/>
        <end position="254"/>
    </location>
</feature>
<feature type="transmembrane region" description="Helical" evidence="8">
    <location>
        <begin position="407"/>
        <end position="425"/>
    </location>
</feature>
<evidence type="ECO:0000256" key="1">
    <source>
        <dbReference type="ARBA" id="ARBA00004141"/>
    </source>
</evidence>
<evidence type="ECO:0000313" key="9">
    <source>
        <dbReference type="EMBL" id="EME36068.1"/>
    </source>
</evidence>
<evidence type="ECO:0000313" key="10">
    <source>
        <dbReference type="Proteomes" id="UP000009877"/>
    </source>
</evidence>
<feature type="transmembrane region" description="Helical" evidence="8">
    <location>
        <begin position="20"/>
        <end position="42"/>
    </location>
</feature>
<sequence length="453" mass="47606">MDIPPGARPVRGTLGLGRILLIWLAANLVVTTILTGTMFVPSVPFADAVLWAGVGTLAGTAILSLIAVMGARTGLSTMALSRASFGLRRSQLPSIANVVILMGWSWVQAMLAGLSVDYVVHDLTGFSQPALFAAASEAIVVGIALFGHRAIERVEPLLGLLTLAVMAFIFQQALTRHSPGEYLELTGIPGGELMGIDVFDIAFATAISWTVLSADLTRAARTQRAAAVGSSVGYATSTILAMVLGIVCVSFVLLEGGGARAFDPALILDAFGAPLAAVMFLSVMAANSMALYGMTLTLRHAFPHRRPLPFVPTALGLGAAAVAGSTWLALLERFTDFLSTIGSLFIPVFAVMIVDYYLVRRRTITPDILRTSGGRYWFRGGWHAGAVVSWALGAVCCGLLSFVWPSALGAMLPTVLVTAATYLLWCRATGVQEAPGTTSRHLADALDESPATA</sequence>
<dbReference type="Gene3D" id="1.10.4160.10">
    <property type="entry name" value="Hydantoin permease"/>
    <property type="match status" value="1"/>
</dbReference>
<comment type="subcellular location">
    <subcellularLocation>
        <location evidence="1">Membrane</location>
        <topology evidence="1">Multi-pass membrane protein</topology>
    </subcellularLocation>
</comment>
<organism evidence="9 10">
    <name type="scientific">Kocuria palustris PEL</name>
    <dbReference type="NCBI Taxonomy" id="1236550"/>
    <lineage>
        <taxon>Bacteria</taxon>
        <taxon>Bacillati</taxon>
        <taxon>Actinomycetota</taxon>
        <taxon>Actinomycetes</taxon>
        <taxon>Micrococcales</taxon>
        <taxon>Micrococcaceae</taxon>
        <taxon>Kocuria</taxon>
    </lineage>
</organism>
<keyword evidence="3 7" id="KW-0813">Transport</keyword>
<evidence type="ECO:0000256" key="8">
    <source>
        <dbReference type="SAM" id="Phobius"/>
    </source>
</evidence>
<feature type="transmembrane region" description="Helical" evidence="8">
    <location>
        <begin position="48"/>
        <end position="71"/>
    </location>
</feature>
<dbReference type="STRING" id="71999.KPaMU14_03955"/>
<accession>M2XTC6</accession>
<dbReference type="InterPro" id="IPR026030">
    <property type="entry name" value="Pur-cyt_permease_Fcy2/21/22"/>
</dbReference>
<keyword evidence="10" id="KW-1185">Reference proteome</keyword>
<feature type="transmembrane region" description="Helical" evidence="8">
    <location>
        <begin position="92"/>
        <end position="114"/>
    </location>
</feature>
<name>M2XTC6_9MICC</name>
<dbReference type="InterPro" id="IPR030191">
    <property type="entry name" value="CodB"/>
</dbReference>
<comment type="similarity">
    <text evidence="2 7">Belongs to the purine-cytosine permease (2.A.39) family.</text>
</comment>
<feature type="transmembrane region" description="Helical" evidence="8">
    <location>
        <begin position="194"/>
        <end position="212"/>
    </location>
</feature>
<proteinExistence type="inferred from homology"/>
<dbReference type="PIRSF" id="PIRSF002744">
    <property type="entry name" value="Pur-cyt_permease"/>
    <property type="match status" value="1"/>
</dbReference>
<reference evidence="9 10" key="1">
    <citation type="journal article" date="2014" name="Genome Announc.">
        <title>Draft Genome Sequence of Kocuria palustris PEL.</title>
        <authorList>
            <person name="Sharma G."/>
            <person name="Khatri I."/>
            <person name="Subramanian S."/>
        </authorList>
    </citation>
    <scope>NUCLEOTIDE SEQUENCE [LARGE SCALE GENOMIC DNA]</scope>
    <source>
        <strain evidence="9 10">PEL</strain>
    </source>
</reference>
<dbReference type="PANTHER" id="PTHR30569">
    <property type="entry name" value="CYTOSINE TRANSPORTER CODB"/>
    <property type="match status" value="1"/>
</dbReference>
<feature type="transmembrane region" description="Helical" evidence="8">
    <location>
        <begin position="310"/>
        <end position="331"/>
    </location>
</feature>
<dbReference type="EMBL" id="ANHZ02000018">
    <property type="protein sequence ID" value="EME36068.1"/>
    <property type="molecule type" value="Genomic_DNA"/>
</dbReference>
<evidence type="ECO:0000256" key="2">
    <source>
        <dbReference type="ARBA" id="ARBA00008974"/>
    </source>
</evidence>
<feature type="transmembrane region" description="Helical" evidence="8">
    <location>
        <begin position="157"/>
        <end position="174"/>
    </location>
</feature>
<dbReference type="GO" id="GO:0005886">
    <property type="term" value="C:plasma membrane"/>
    <property type="evidence" value="ECO:0007669"/>
    <property type="project" value="TreeGrafter"/>
</dbReference>
<keyword evidence="5 8" id="KW-1133">Transmembrane helix</keyword>
<evidence type="ECO:0000256" key="3">
    <source>
        <dbReference type="ARBA" id="ARBA00022448"/>
    </source>
</evidence>
<keyword evidence="6 7" id="KW-0472">Membrane</keyword>
<gene>
    <name evidence="9" type="ORF">C884_00836</name>
</gene>
<evidence type="ECO:0000256" key="5">
    <source>
        <dbReference type="ARBA" id="ARBA00022989"/>
    </source>
</evidence>
<evidence type="ECO:0000256" key="6">
    <source>
        <dbReference type="ARBA" id="ARBA00023136"/>
    </source>
</evidence>
<evidence type="ECO:0000256" key="7">
    <source>
        <dbReference type="PIRNR" id="PIRNR002744"/>
    </source>
</evidence>
<feature type="transmembrane region" description="Helical" evidence="8">
    <location>
        <begin position="380"/>
        <end position="401"/>
    </location>
</feature>
<feature type="transmembrane region" description="Helical" evidence="8">
    <location>
        <begin position="337"/>
        <end position="359"/>
    </location>
</feature>
<dbReference type="Proteomes" id="UP000009877">
    <property type="component" value="Unassembled WGS sequence"/>
</dbReference>
<comment type="caution">
    <text evidence="9">The sequence shown here is derived from an EMBL/GenBank/DDBJ whole genome shotgun (WGS) entry which is preliminary data.</text>
</comment>
<keyword evidence="4 8" id="KW-0812">Transmembrane</keyword>
<dbReference type="RefSeq" id="WP_006215262.1">
    <property type="nucleotide sequence ID" value="NZ_ANHZ02000018.1"/>
</dbReference>
<evidence type="ECO:0000256" key="4">
    <source>
        <dbReference type="ARBA" id="ARBA00022692"/>
    </source>
</evidence>
<dbReference type="InterPro" id="IPR001248">
    <property type="entry name" value="Pur-cyt_permease"/>
</dbReference>
<dbReference type="Pfam" id="PF02133">
    <property type="entry name" value="Transp_cyt_pur"/>
    <property type="match status" value="1"/>
</dbReference>
<dbReference type="GO" id="GO:0015209">
    <property type="term" value="F:cytosine transmembrane transporter activity"/>
    <property type="evidence" value="ECO:0007669"/>
    <property type="project" value="InterPro"/>
</dbReference>
<feature type="transmembrane region" description="Helical" evidence="8">
    <location>
        <begin position="274"/>
        <end position="298"/>
    </location>
</feature>
<feature type="transmembrane region" description="Helical" evidence="8">
    <location>
        <begin position="126"/>
        <end position="145"/>
    </location>
</feature>